<keyword evidence="2" id="KW-0285">Flavoprotein</keyword>
<dbReference type="RefSeq" id="WP_124342332.1">
    <property type="nucleotide sequence ID" value="NZ_BHYL01000096.1"/>
</dbReference>
<feature type="binding site" evidence="5">
    <location>
        <position position="110"/>
    </location>
    <ligand>
        <name>FMN</name>
        <dbReference type="ChEBI" id="CHEBI:58210"/>
    </ligand>
</feature>
<feature type="binding site" evidence="5">
    <location>
        <begin position="66"/>
        <end position="71"/>
    </location>
    <ligand>
        <name>FMN</name>
        <dbReference type="ChEBI" id="CHEBI:58210"/>
    </ligand>
</feature>
<keyword evidence="3 5" id="KW-0288">FMN</keyword>
<accession>A0A401UYM8</accession>
<comment type="similarity">
    <text evidence="1">Belongs to the pyridoxamine 5'-phosphate oxidase family.</text>
</comment>
<feature type="domain" description="Pyridoxamine 5'-phosphate oxidase N-terminal" evidence="6">
    <location>
        <begin position="43"/>
        <end position="160"/>
    </location>
</feature>
<evidence type="ECO:0000259" key="7">
    <source>
        <dbReference type="Pfam" id="PF10590"/>
    </source>
</evidence>
<name>A0A401UYM8_9CELL</name>
<dbReference type="InterPro" id="IPR012349">
    <property type="entry name" value="Split_barrel_FMN-bd"/>
</dbReference>
<dbReference type="Pfam" id="PF10590">
    <property type="entry name" value="PNP_phzG_C"/>
    <property type="match status" value="1"/>
</dbReference>
<keyword evidence="9" id="KW-1185">Reference proteome</keyword>
<gene>
    <name evidence="8" type="primary">pdxH</name>
    <name evidence="8" type="ORF">CTKZ_13630</name>
</gene>
<feature type="binding site" evidence="5">
    <location>
        <position position="88"/>
    </location>
    <ligand>
        <name>FMN</name>
        <dbReference type="ChEBI" id="CHEBI:58210"/>
    </ligand>
</feature>
<evidence type="ECO:0000313" key="9">
    <source>
        <dbReference type="Proteomes" id="UP000288246"/>
    </source>
</evidence>
<evidence type="ECO:0000256" key="2">
    <source>
        <dbReference type="ARBA" id="ARBA00022630"/>
    </source>
</evidence>
<dbReference type="InterPro" id="IPR019576">
    <property type="entry name" value="Pyridoxamine_oxidase_dimer_C"/>
</dbReference>
<organism evidence="8 9">
    <name type="scientific">Cellulomonas algicola</name>
    <dbReference type="NCBI Taxonomy" id="2071633"/>
    <lineage>
        <taxon>Bacteria</taxon>
        <taxon>Bacillati</taxon>
        <taxon>Actinomycetota</taxon>
        <taxon>Actinomycetes</taxon>
        <taxon>Micrococcales</taxon>
        <taxon>Cellulomonadaceae</taxon>
        <taxon>Cellulomonas</taxon>
    </lineage>
</organism>
<evidence type="ECO:0000256" key="3">
    <source>
        <dbReference type="ARBA" id="ARBA00022643"/>
    </source>
</evidence>
<feature type="binding site" evidence="5">
    <location>
        <position position="87"/>
    </location>
    <ligand>
        <name>FMN</name>
        <dbReference type="ChEBI" id="CHEBI:58210"/>
    </ligand>
</feature>
<comment type="cofactor">
    <cofactor evidence="5">
        <name>FMN</name>
        <dbReference type="ChEBI" id="CHEBI:58210"/>
    </cofactor>
    <text evidence="5">Binds 1 FMN per subunit.</text>
</comment>
<dbReference type="Pfam" id="PF01243">
    <property type="entry name" value="PNPOx_N"/>
    <property type="match status" value="1"/>
</dbReference>
<dbReference type="OrthoDB" id="9780392at2"/>
<evidence type="ECO:0000259" key="6">
    <source>
        <dbReference type="Pfam" id="PF01243"/>
    </source>
</evidence>
<dbReference type="GO" id="GO:0008615">
    <property type="term" value="P:pyridoxine biosynthetic process"/>
    <property type="evidence" value="ECO:0007669"/>
    <property type="project" value="InterPro"/>
</dbReference>
<reference evidence="8 9" key="1">
    <citation type="submission" date="2018-11" db="EMBL/GenBank/DDBJ databases">
        <title>Draft genome sequence of Cellulomonas takizawaensis strain TKZ-21.</title>
        <authorList>
            <person name="Yamamura H."/>
            <person name="Hayashi T."/>
            <person name="Hamada M."/>
            <person name="Serisawa Y."/>
            <person name="Matsuyama K."/>
            <person name="Nakagawa Y."/>
            <person name="Otoguro M."/>
            <person name="Yanagida F."/>
            <person name="Hayakawa M."/>
        </authorList>
    </citation>
    <scope>NUCLEOTIDE SEQUENCE [LARGE SCALE GENOMIC DNA]</scope>
    <source>
        <strain evidence="8 9">TKZ-21</strain>
    </source>
</reference>
<feature type="binding site" evidence="5">
    <location>
        <begin position="145"/>
        <end position="146"/>
    </location>
    <ligand>
        <name>FMN</name>
        <dbReference type="ChEBI" id="CHEBI:58210"/>
    </ligand>
</feature>
<evidence type="ECO:0000256" key="5">
    <source>
        <dbReference type="PIRSR" id="PIRSR000190-2"/>
    </source>
</evidence>
<dbReference type="PANTHER" id="PTHR10851:SF0">
    <property type="entry name" value="PYRIDOXINE-5'-PHOSPHATE OXIDASE"/>
    <property type="match status" value="1"/>
</dbReference>
<protein>
    <submittedName>
        <fullName evidence="8">Pyridoxine/pyridoxamine 5'-phosphate oxidase</fullName>
    </submittedName>
</protein>
<dbReference type="PANTHER" id="PTHR10851">
    <property type="entry name" value="PYRIDOXINE-5-PHOSPHATE OXIDASE"/>
    <property type="match status" value="1"/>
</dbReference>
<dbReference type="AlphaFoldDB" id="A0A401UYM8"/>
<dbReference type="EMBL" id="BHYL01000096">
    <property type="protein sequence ID" value="GCD19801.1"/>
    <property type="molecule type" value="Genomic_DNA"/>
</dbReference>
<dbReference type="PIRSF" id="PIRSF000190">
    <property type="entry name" value="Pyd_amn-ph_oxd"/>
    <property type="match status" value="1"/>
</dbReference>
<evidence type="ECO:0000256" key="1">
    <source>
        <dbReference type="ARBA" id="ARBA00007301"/>
    </source>
</evidence>
<sequence length="215" mass="23888">MDPAQEPRDATLSGDTTLVLPEFDNPPHEPMPLVRAWFDAARERGLREPFAATLATVDERGDPRTRTVLLKTVDEQGLVFGSSTTSRKGRHLAARPRAALTVYWRETLQQVNVTGSVEVLPDDVADALFARRTRDAQAATAASRQSRPLTSEPGLRAEAARLAAADGPVERPADWVAYRVVPDAVELWYGSPDRLHRRLQYVRTGTTWEPTRLQP</sequence>
<dbReference type="NCBIfam" id="NF004231">
    <property type="entry name" value="PRK05679.1"/>
    <property type="match status" value="1"/>
</dbReference>
<feature type="domain" description="Pyridoxine 5'-phosphate oxidase dimerisation C-terminal" evidence="7">
    <location>
        <begin position="175"/>
        <end position="215"/>
    </location>
</feature>
<dbReference type="GO" id="GO:0010181">
    <property type="term" value="F:FMN binding"/>
    <property type="evidence" value="ECO:0007669"/>
    <property type="project" value="InterPro"/>
</dbReference>
<dbReference type="SUPFAM" id="SSF50475">
    <property type="entry name" value="FMN-binding split barrel"/>
    <property type="match status" value="1"/>
</dbReference>
<dbReference type="Gene3D" id="2.30.110.10">
    <property type="entry name" value="Electron Transport, Fmn-binding Protein, Chain A"/>
    <property type="match status" value="1"/>
</dbReference>
<dbReference type="Proteomes" id="UP000288246">
    <property type="component" value="Unassembled WGS sequence"/>
</dbReference>
<evidence type="ECO:0000256" key="4">
    <source>
        <dbReference type="ARBA" id="ARBA00023002"/>
    </source>
</evidence>
<dbReference type="InterPro" id="IPR011576">
    <property type="entry name" value="Pyridox_Oxase_N"/>
</dbReference>
<keyword evidence="4" id="KW-0560">Oxidoreductase</keyword>
<proteinExistence type="inferred from homology"/>
<feature type="binding site" evidence="5">
    <location>
        <position position="188"/>
    </location>
    <ligand>
        <name>FMN</name>
        <dbReference type="ChEBI" id="CHEBI:58210"/>
    </ligand>
</feature>
<feature type="binding site" evidence="5">
    <location>
        <position position="198"/>
    </location>
    <ligand>
        <name>FMN</name>
        <dbReference type="ChEBI" id="CHEBI:58210"/>
    </ligand>
</feature>
<comment type="caution">
    <text evidence="8">The sequence shown here is derived from an EMBL/GenBank/DDBJ whole genome shotgun (WGS) entry which is preliminary data.</text>
</comment>
<evidence type="ECO:0000313" key="8">
    <source>
        <dbReference type="EMBL" id="GCD19801.1"/>
    </source>
</evidence>
<dbReference type="GO" id="GO:0004733">
    <property type="term" value="F:pyridoxamine phosphate oxidase activity"/>
    <property type="evidence" value="ECO:0007669"/>
    <property type="project" value="InterPro"/>
</dbReference>
<dbReference type="InterPro" id="IPR000659">
    <property type="entry name" value="Pyridox_Oxase"/>
</dbReference>